<protein>
    <submittedName>
        <fullName evidence="10">Protein SERAC1</fullName>
    </submittedName>
</protein>
<dbReference type="InterPro" id="IPR007751">
    <property type="entry name" value="DUF676_lipase-like"/>
</dbReference>
<evidence type="ECO:0000256" key="3">
    <source>
        <dbReference type="ARBA" id="ARBA00004370"/>
    </source>
</evidence>
<evidence type="ECO:0000313" key="11">
    <source>
        <dbReference type="Proteomes" id="UP000443090"/>
    </source>
</evidence>
<dbReference type="Proteomes" id="UP000443090">
    <property type="component" value="Unassembled WGS sequence"/>
</dbReference>
<dbReference type="GO" id="GO:0005783">
    <property type="term" value="C:endoplasmic reticulum"/>
    <property type="evidence" value="ECO:0007669"/>
    <property type="project" value="UniProtKB-SubCell"/>
</dbReference>
<sequence length="290" mass="32135">MPTPKSSSSATEEYGLLRLDTEVDNPVTPQPPASDSYPKDIIAIHGLHGNATSTWTHDNGCMWLRDILPSRLPGSRIFSFGYPTTGTHGSIKDIARNLLENLKGERYEKENHNRPIIFIGHSMGGIVVKKALVLARDPNEGYKQILDSVAGIMFLATPHRGSETTSFPHIFSNIFETASTSRRGLRKYLLKSLELNSPELQGIVEGFRSVVAFSIIYFVEKVATKPLESLVVRDSSAIMGIPGEKIIPMFSCNHFTICKYQGPTCENFKVVWEVLKELADEATEAKSHSV</sequence>
<accession>A0A8H8RP35</accession>
<dbReference type="Pfam" id="PF05057">
    <property type="entry name" value="DUF676"/>
    <property type="match status" value="1"/>
</dbReference>
<feature type="compositionally biased region" description="Polar residues" evidence="8">
    <location>
        <begin position="1"/>
        <end position="11"/>
    </location>
</feature>
<evidence type="ECO:0000313" key="10">
    <source>
        <dbReference type="EMBL" id="TVY38557.1"/>
    </source>
</evidence>
<evidence type="ECO:0000259" key="9">
    <source>
        <dbReference type="Pfam" id="PF05057"/>
    </source>
</evidence>
<comment type="caution">
    <text evidence="10">The sequence shown here is derived from an EMBL/GenBank/DDBJ whole genome shotgun (WGS) entry which is preliminary data.</text>
</comment>
<dbReference type="OrthoDB" id="427518at2759"/>
<dbReference type="InterPro" id="IPR052374">
    <property type="entry name" value="SERAC1"/>
</dbReference>
<dbReference type="InterPro" id="IPR029058">
    <property type="entry name" value="AB_hydrolase_fold"/>
</dbReference>
<keyword evidence="6" id="KW-0496">Mitochondrion</keyword>
<dbReference type="GO" id="GO:0016020">
    <property type="term" value="C:membrane"/>
    <property type="evidence" value="ECO:0007669"/>
    <property type="project" value="UniProtKB-SubCell"/>
</dbReference>
<evidence type="ECO:0000256" key="7">
    <source>
        <dbReference type="ARBA" id="ARBA00023136"/>
    </source>
</evidence>
<feature type="domain" description="DUF676" evidence="9">
    <location>
        <begin position="41"/>
        <end position="166"/>
    </location>
</feature>
<organism evidence="10 11">
    <name type="scientific">Lachnellula occidentalis</name>
    <dbReference type="NCBI Taxonomy" id="215460"/>
    <lineage>
        <taxon>Eukaryota</taxon>
        <taxon>Fungi</taxon>
        <taxon>Dikarya</taxon>
        <taxon>Ascomycota</taxon>
        <taxon>Pezizomycotina</taxon>
        <taxon>Leotiomycetes</taxon>
        <taxon>Helotiales</taxon>
        <taxon>Lachnaceae</taxon>
        <taxon>Lachnellula</taxon>
    </lineage>
</organism>
<dbReference type="Gene3D" id="3.40.50.1820">
    <property type="entry name" value="alpha/beta hydrolase"/>
    <property type="match status" value="1"/>
</dbReference>
<dbReference type="PANTHER" id="PTHR48182">
    <property type="entry name" value="PROTEIN SERAC1"/>
    <property type="match status" value="1"/>
</dbReference>
<comment type="similarity">
    <text evidence="4">Belongs to the putative lipase ROG1 family.</text>
</comment>
<dbReference type="SUPFAM" id="SSF53474">
    <property type="entry name" value="alpha/beta-Hydrolases"/>
    <property type="match status" value="1"/>
</dbReference>
<keyword evidence="7" id="KW-0472">Membrane</keyword>
<dbReference type="GO" id="GO:0005739">
    <property type="term" value="C:mitochondrion"/>
    <property type="evidence" value="ECO:0007669"/>
    <property type="project" value="UniProtKB-SubCell"/>
</dbReference>
<evidence type="ECO:0000256" key="4">
    <source>
        <dbReference type="ARBA" id="ARBA00007920"/>
    </source>
</evidence>
<dbReference type="AlphaFoldDB" id="A0A8H8RP35"/>
<name>A0A8H8RP35_9HELO</name>
<reference evidence="10 11" key="1">
    <citation type="submission" date="2018-05" db="EMBL/GenBank/DDBJ databases">
        <title>Genome sequencing and assembly of the regulated plant pathogen Lachnellula willkommii and related sister species for the development of diagnostic species identification markers.</title>
        <authorList>
            <person name="Giroux E."/>
            <person name="Bilodeau G."/>
        </authorList>
    </citation>
    <scope>NUCLEOTIDE SEQUENCE [LARGE SCALE GENOMIC DNA]</scope>
    <source>
        <strain evidence="10 11">CBS 160.35</strain>
    </source>
</reference>
<dbReference type="EMBL" id="QGMI01000592">
    <property type="protein sequence ID" value="TVY38557.1"/>
    <property type="molecule type" value="Genomic_DNA"/>
</dbReference>
<keyword evidence="11" id="KW-1185">Reference proteome</keyword>
<dbReference type="PANTHER" id="PTHR48182:SF2">
    <property type="entry name" value="PROTEIN SERAC1"/>
    <property type="match status" value="1"/>
</dbReference>
<feature type="region of interest" description="Disordered" evidence="8">
    <location>
        <begin position="1"/>
        <end position="35"/>
    </location>
</feature>
<evidence type="ECO:0000256" key="2">
    <source>
        <dbReference type="ARBA" id="ARBA00004240"/>
    </source>
</evidence>
<keyword evidence="5" id="KW-0256">Endoplasmic reticulum</keyword>
<evidence type="ECO:0000256" key="6">
    <source>
        <dbReference type="ARBA" id="ARBA00023128"/>
    </source>
</evidence>
<gene>
    <name evidence="10" type="primary">serac1_1</name>
    <name evidence="10" type="ORF">LOCC1_G004992</name>
</gene>
<comment type="subcellular location">
    <subcellularLocation>
        <location evidence="2">Endoplasmic reticulum</location>
    </subcellularLocation>
    <subcellularLocation>
        <location evidence="3">Membrane</location>
    </subcellularLocation>
    <subcellularLocation>
        <location evidence="1">Mitochondrion</location>
    </subcellularLocation>
</comment>
<proteinExistence type="inferred from homology"/>
<evidence type="ECO:0000256" key="8">
    <source>
        <dbReference type="SAM" id="MobiDB-lite"/>
    </source>
</evidence>
<evidence type="ECO:0000256" key="5">
    <source>
        <dbReference type="ARBA" id="ARBA00022824"/>
    </source>
</evidence>
<evidence type="ECO:0000256" key="1">
    <source>
        <dbReference type="ARBA" id="ARBA00004173"/>
    </source>
</evidence>